<protein>
    <submittedName>
        <fullName evidence="1">16545_t:CDS:1</fullName>
    </submittedName>
</protein>
<dbReference type="Proteomes" id="UP000789396">
    <property type="component" value="Unassembled WGS sequence"/>
</dbReference>
<dbReference type="EMBL" id="CAJVPZ010101286">
    <property type="protein sequence ID" value="CAG8821896.1"/>
    <property type="molecule type" value="Genomic_DNA"/>
</dbReference>
<feature type="non-terminal residue" evidence="1">
    <location>
        <position position="1"/>
    </location>
</feature>
<organism evidence="1 2">
    <name type="scientific">Racocetra fulgida</name>
    <dbReference type="NCBI Taxonomy" id="60492"/>
    <lineage>
        <taxon>Eukaryota</taxon>
        <taxon>Fungi</taxon>
        <taxon>Fungi incertae sedis</taxon>
        <taxon>Mucoromycota</taxon>
        <taxon>Glomeromycotina</taxon>
        <taxon>Glomeromycetes</taxon>
        <taxon>Diversisporales</taxon>
        <taxon>Gigasporaceae</taxon>
        <taxon>Racocetra</taxon>
    </lineage>
</organism>
<dbReference type="OrthoDB" id="2237231at2759"/>
<evidence type="ECO:0000313" key="2">
    <source>
        <dbReference type="Proteomes" id="UP000789396"/>
    </source>
</evidence>
<keyword evidence="2" id="KW-1185">Reference proteome</keyword>
<feature type="non-terminal residue" evidence="1">
    <location>
        <position position="39"/>
    </location>
</feature>
<gene>
    <name evidence="1" type="ORF">RFULGI_LOCUS19721</name>
</gene>
<name>A0A9N9PHX4_9GLOM</name>
<reference evidence="1" key="1">
    <citation type="submission" date="2021-06" db="EMBL/GenBank/DDBJ databases">
        <authorList>
            <person name="Kallberg Y."/>
            <person name="Tangrot J."/>
            <person name="Rosling A."/>
        </authorList>
    </citation>
    <scope>NUCLEOTIDE SEQUENCE</scope>
    <source>
        <strain evidence="1">IN212</strain>
    </source>
</reference>
<comment type="caution">
    <text evidence="1">The sequence shown here is derived from an EMBL/GenBank/DDBJ whole genome shotgun (WGS) entry which is preliminary data.</text>
</comment>
<sequence length="39" mass="4607">PKLHQLNHYLASIVYQLIKLWKEINLSAIFESPSSKRIK</sequence>
<accession>A0A9N9PHX4</accession>
<proteinExistence type="predicted"/>
<dbReference type="AlphaFoldDB" id="A0A9N9PHX4"/>
<evidence type="ECO:0000313" key="1">
    <source>
        <dbReference type="EMBL" id="CAG8821896.1"/>
    </source>
</evidence>